<keyword evidence="3" id="KW-0812">Transmembrane</keyword>
<feature type="compositionally biased region" description="Low complexity" evidence="2">
    <location>
        <begin position="1482"/>
        <end position="1492"/>
    </location>
</feature>
<evidence type="ECO:0000256" key="2">
    <source>
        <dbReference type="SAM" id="MobiDB-lite"/>
    </source>
</evidence>
<proteinExistence type="predicted"/>
<feature type="compositionally biased region" description="Basic residues" evidence="2">
    <location>
        <begin position="339"/>
        <end position="354"/>
    </location>
</feature>
<dbReference type="SMART" id="SM00343">
    <property type="entry name" value="ZnF_C2HC"/>
    <property type="match status" value="1"/>
</dbReference>
<dbReference type="OrthoDB" id="419144at2759"/>
<feature type="region of interest" description="Disordered" evidence="2">
    <location>
        <begin position="1"/>
        <end position="22"/>
    </location>
</feature>
<dbReference type="EMBL" id="CAJNJA010072075">
    <property type="protein sequence ID" value="CAE7905865.1"/>
    <property type="molecule type" value="Genomic_DNA"/>
</dbReference>
<evidence type="ECO:0000259" key="4">
    <source>
        <dbReference type="PROSITE" id="PS50158"/>
    </source>
</evidence>
<keyword evidence="1" id="KW-0863">Zinc-finger</keyword>
<dbReference type="GO" id="GO:0008270">
    <property type="term" value="F:zinc ion binding"/>
    <property type="evidence" value="ECO:0007669"/>
    <property type="project" value="UniProtKB-KW"/>
</dbReference>
<gene>
    <name evidence="6" type="primary">RE1</name>
    <name evidence="6" type="ORF">SNEC2469_LOCUS30648</name>
</gene>
<sequence>MGGSGKGKDAPTTSASSTSNPDVVRDNYIPLFDGQPSSYKEYRKRVTLYFKKMVLANKKTEATINLLTSLNGPVWKQVEHLADTAPDDDNGFNIVLQELDRVYQYDSRVEMPKAFERFFYGVSRPYGQTLIQYCSEHREAARELERHDVKLPDPVGGWLLLRRAALTAEQRQLVMSQVDNKKLSVNTVEQALFYLFGQDYRTSRTEPRPTGKGRGHPTYRWGNHRHYSSAYTAEEEDPGYDYYEPDAPDEYPEAQYYEEESELYEEEDHDPIEAEPYDSTFLADEDEGDEMVEEAYAAYLDARRRFAEVKAGRGYYPVVAMVDPAGTQMPMTTTPAKGKTPKGKGKPKGNHKGKTGGTRGPPPPSKGAARADSTRCLRCGQVGHWASQCPKPPAPQTGSAPGSPNKRPKQGTAMMAMGSGSALAPRHFGRCVGLQDGGASSMVGGHDFVMEVITEFVSKGLGPETLAFTQTNKSFLFGGDHRSLADWSVHLPVWIGGTKGRIQCFLVEGTMPILIGRPLLKALKVKVNYDTDMVSVLGEGWTSVLKGPKGEHLLALDDGLSEDTLQAEYDFDYVTDDCVEDFLADGVLHSLGDYLKQTGRAGPVFTMDEIMLEEDEPAINLLDDQAQDIRENANLAPAVECQVPPTLWKSIIFGINRSKNSLDRQLESAYRASDESCAMFWEVYSGSGNLSAAMRQYGFQTRTFDLPEWNFEVASHRRAFFELLEKEMPHIVWLAPPCTKWSPLQNLSKRTQEDLDVLQATRDFEHHTHLLFVRRVFLRMAQLGIAVIEHPQNSKAWSTPALHDLGLEIIIDQCALGAALPDPQGNMLPIKKTTKLVVNHQLLTETLGVYRCDGTHRHQALMGSASMIGSRARAYYAHFIYGNSTAEEALPASDIDMEEYEPSEGPPDDDDLYPRQTTGDLADLDLPSTADMEAEHNFGRNLGHPNNRDLRVILAQSGANRLVVETAENYQCPSCRKLAPPVQVPKTTLRTTFRFNERLLSDTVWLQVLDKTIPVITMMDAATRYVAARVIRRETSAEFLQALERGWIRVFGPPRTLFVDSHRAWGSDEVMQYASEHGMELVISPGEAHERLAQLERRHQVLRRSVELYLEDSPPTGPESLVEALCFIIPQLNQSLSVGGFSPTQWVLGYQPNIPGSLLDSNVNYSHLDPTEAFQHKMQCRVRAATAVVKADNDLRLRRALLRQHRGDPPRMLVGQKCFYWREAAGTGPRIRWKGPATVVLVESQRGPDHPPTVYWLVHGSALIRAAPEHVRPDLESDTLAADPPVLHTMVRHIQNRGTTVYLDLLKTNKKRRREDLAHSDDEAMDDDDGDSPPPKGPLPRLPQGAPAAPADSPSWPSLPNSTDILNSDNNFPDTPRYAGGPPAGVTPTEAATTPIPHEEGSDSEQTDDDPSVNPDPDSAEATTTAPTTADRPGTATGGETSSGNTPNDDRHHTFSPDGPETFEQKRARIDRSETISHVIHPTFRTPTTPETFEQRRSRIDRSETISYGPRGPTTPQRPQPYGPTTEHGFLVDVLEPESDDGSESIGLPSGWYADEHGYLVLEPVHDTWELKGNTLIRNHYVARDCAFNPRETGDCPIPEEMLAKDRATRKGRHCHQDRWRNSPHKNDGHYWTGQTSFKILVRHRRDAQQAFYVASKGATTYAGTKEKRQKDARSNLSERAMSLADRVAFVQAKKKELESFFTNQVWEFATEQEAPANRVLKAHFILKWSKHPDGSPRAKARLITQGFRDPDALAGLLDSTSPTLSRLGRTTLMSLASLRSWSTFIADITTAFLQGEEHPASRTLWIRLPADARALLGITDPRVLMRLRKPMYGLSDAPRAWYEEASRRLLSLGFTKHPLDECLYLLFDTELRCAIGLHVDDLLGVVEPSWASKTREDLQSLFAFRDFREDQPSFDFLGTQVTRQPDGGLACGHEEYINKVKPIPLEKSRQADPDSPATDKEKTQLRALVGALQWAATQTSPHLQVHTSMLAGEVPKATVATILAANKALRFAKANSDVKLLYPPLVDNLEDIVFLAYSDAAFASRADMSSQGGYMVCLTNKAILDGGISSYHLLDWRSFRLPRVARSTLAAEGQAAAEAADCLHFVITFWKALLDPNYRINSDDSCFRWKNESLLVIDAKCLYDILHREELYVSSTADKRTCLEALVTRDKMKEIGGTVRWVSSERQYADGLTKDSATQLLADRLRTHQHKITADETYRKKDAGERARSANQFARPKAAASAIAATAYLTTISEAYKLEDLEALTVYRLPDEITYHEAGTYLFVILLVAMVLIYWHPWTRWKLLRFQRTAPCPAEATTQTENIHVQSYAQTDATYLVQPFPEMRTFINRGSQTDSLARGSRHSSLETVLLELATVRDQNRRLAAAVQQQQHLLDYHTSNRLSHHHVGDIYVTPHGRVWHTSDTCARSRTENRIQVRTPCSYCTDSWIPVPEHLRYNPHFRLQHVPDRDPTAASSTTTPGNGHTFQVLGETGSS</sequence>
<keyword evidence="3" id="KW-1133">Transmembrane helix</keyword>
<keyword evidence="7" id="KW-1185">Reference proteome</keyword>
<feature type="domain" description="Integrase catalytic" evidence="5">
    <location>
        <begin position="976"/>
        <end position="1151"/>
    </location>
</feature>
<evidence type="ECO:0000313" key="7">
    <source>
        <dbReference type="Proteomes" id="UP000601435"/>
    </source>
</evidence>
<keyword evidence="1" id="KW-0479">Metal-binding</keyword>
<dbReference type="Pfam" id="PF00098">
    <property type="entry name" value="zf-CCHC"/>
    <property type="match status" value="1"/>
</dbReference>
<dbReference type="PROSITE" id="PS50158">
    <property type="entry name" value="ZF_CCHC"/>
    <property type="match status" value="1"/>
</dbReference>
<protein>
    <submittedName>
        <fullName evidence="6">RE1 protein</fullName>
    </submittedName>
</protein>
<keyword evidence="3" id="KW-0472">Membrane</keyword>
<feature type="region of interest" description="Disordered" evidence="2">
    <location>
        <begin position="2466"/>
        <end position="2494"/>
    </location>
</feature>
<dbReference type="InterPro" id="IPR001584">
    <property type="entry name" value="Integrase_cat-core"/>
</dbReference>
<name>A0A813BKN3_9DINO</name>
<feature type="compositionally biased region" description="Polar residues" evidence="2">
    <location>
        <begin position="1361"/>
        <end position="1373"/>
    </location>
</feature>
<evidence type="ECO:0000259" key="5">
    <source>
        <dbReference type="PROSITE" id="PS50994"/>
    </source>
</evidence>
<keyword evidence="1" id="KW-0862">Zinc</keyword>
<dbReference type="InterPro" id="IPR013103">
    <property type="entry name" value="RVT_2"/>
</dbReference>
<dbReference type="Gene3D" id="4.10.60.10">
    <property type="entry name" value="Zinc finger, CCHC-type"/>
    <property type="match status" value="1"/>
</dbReference>
<feature type="compositionally biased region" description="Polar residues" evidence="2">
    <location>
        <begin position="2472"/>
        <end position="2484"/>
    </location>
</feature>
<evidence type="ECO:0000256" key="1">
    <source>
        <dbReference type="PROSITE-ProRule" id="PRU00047"/>
    </source>
</evidence>
<feature type="region of interest" description="Disordered" evidence="2">
    <location>
        <begin position="326"/>
        <end position="373"/>
    </location>
</feature>
<evidence type="ECO:0000256" key="3">
    <source>
        <dbReference type="SAM" id="Phobius"/>
    </source>
</evidence>
<dbReference type="Gene3D" id="3.30.420.10">
    <property type="entry name" value="Ribonuclease H-like superfamily/Ribonuclease H"/>
    <property type="match status" value="1"/>
</dbReference>
<dbReference type="InterPro" id="IPR036875">
    <property type="entry name" value="Znf_CCHC_sf"/>
</dbReference>
<dbReference type="GO" id="GO:0003676">
    <property type="term" value="F:nucleic acid binding"/>
    <property type="evidence" value="ECO:0007669"/>
    <property type="project" value="InterPro"/>
</dbReference>
<feature type="region of interest" description="Disordered" evidence="2">
    <location>
        <begin position="385"/>
        <end position="412"/>
    </location>
</feature>
<feature type="region of interest" description="Disordered" evidence="2">
    <location>
        <begin position="898"/>
        <end position="926"/>
    </location>
</feature>
<dbReference type="SUPFAM" id="SSF57756">
    <property type="entry name" value="Retrovirus zinc finger-like domains"/>
    <property type="match status" value="1"/>
</dbReference>
<organism evidence="6 7">
    <name type="scientific">Symbiodinium necroappetens</name>
    <dbReference type="NCBI Taxonomy" id="1628268"/>
    <lineage>
        <taxon>Eukaryota</taxon>
        <taxon>Sar</taxon>
        <taxon>Alveolata</taxon>
        <taxon>Dinophyceae</taxon>
        <taxon>Suessiales</taxon>
        <taxon>Symbiodiniaceae</taxon>
        <taxon>Symbiodinium</taxon>
    </lineage>
</organism>
<feature type="compositionally biased region" description="Acidic residues" evidence="2">
    <location>
        <begin position="898"/>
        <end position="911"/>
    </location>
</feature>
<dbReference type="InterPro" id="IPR036397">
    <property type="entry name" value="RNaseH_sf"/>
</dbReference>
<feature type="compositionally biased region" description="Low complexity" evidence="2">
    <location>
        <begin position="1343"/>
        <end position="1360"/>
    </location>
</feature>
<feature type="transmembrane region" description="Helical" evidence="3">
    <location>
        <begin position="2279"/>
        <end position="2296"/>
    </location>
</feature>
<reference evidence="6" key="1">
    <citation type="submission" date="2021-02" db="EMBL/GenBank/DDBJ databases">
        <authorList>
            <person name="Dougan E. K."/>
            <person name="Rhodes N."/>
            <person name="Thang M."/>
            <person name="Chan C."/>
        </authorList>
    </citation>
    <scope>NUCLEOTIDE SEQUENCE</scope>
</reference>
<feature type="compositionally biased region" description="Acidic residues" evidence="2">
    <location>
        <begin position="1402"/>
        <end position="1411"/>
    </location>
</feature>
<dbReference type="InterPro" id="IPR012337">
    <property type="entry name" value="RNaseH-like_sf"/>
</dbReference>
<feature type="compositionally biased region" description="Pro residues" evidence="2">
    <location>
        <begin position="1332"/>
        <end position="1341"/>
    </location>
</feature>
<dbReference type="Pfam" id="PF07727">
    <property type="entry name" value="RVT_2"/>
    <property type="match status" value="1"/>
</dbReference>
<dbReference type="PROSITE" id="PS50994">
    <property type="entry name" value="INTEGRASE"/>
    <property type="match status" value="1"/>
</dbReference>
<feature type="region of interest" description="Disordered" evidence="2">
    <location>
        <begin position="1312"/>
        <end position="1526"/>
    </location>
</feature>
<accession>A0A813BKN3</accession>
<feature type="compositionally biased region" description="Basic and acidic residues" evidence="2">
    <location>
        <begin position="1463"/>
        <end position="1475"/>
    </location>
</feature>
<feature type="compositionally biased region" description="Basic and acidic residues" evidence="2">
    <location>
        <begin position="1493"/>
        <end position="1504"/>
    </location>
</feature>
<comment type="caution">
    <text evidence="6">The sequence shown here is derived from an EMBL/GenBank/DDBJ whole genome shotgun (WGS) entry which is preliminary data.</text>
</comment>
<dbReference type="Proteomes" id="UP000601435">
    <property type="component" value="Unassembled WGS sequence"/>
</dbReference>
<evidence type="ECO:0000313" key="6">
    <source>
        <dbReference type="EMBL" id="CAE7905865.1"/>
    </source>
</evidence>
<dbReference type="GO" id="GO:0015074">
    <property type="term" value="P:DNA integration"/>
    <property type="evidence" value="ECO:0007669"/>
    <property type="project" value="InterPro"/>
</dbReference>
<feature type="compositionally biased region" description="Low complexity" evidence="2">
    <location>
        <begin position="1412"/>
        <end position="1439"/>
    </location>
</feature>
<dbReference type="InterPro" id="IPR001878">
    <property type="entry name" value="Znf_CCHC"/>
</dbReference>
<dbReference type="SUPFAM" id="SSF53098">
    <property type="entry name" value="Ribonuclease H-like"/>
    <property type="match status" value="1"/>
</dbReference>
<feature type="domain" description="CCHC-type" evidence="4">
    <location>
        <begin position="375"/>
        <end position="391"/>
    </location>
</feature>